<feature type="transmembrane region" description="Helical" evidence="1">
    <location>
        <begin position="17"/>
        <end position="36"/>
    </location>
</feature>
<accession>A0A3L7J219</accession>
<evidence type="ECO:0000256" key="1">
    <source>
        <dbReference type="SAM" id="Phobius"/>
    </source>
</evidence>
<protein>
    <recommendedName>
        <fullName evidence="4">DUF2975 domain-containing protein</fullName>
    </recommendedName>
</protein>
<gene>
    <name evidence="2" type="ORF">D9V28_10645</name>
</gene>
<dbReference type="OrthoDB" id="5148898at2"/>
<evidence type="ECO:0000313" key="3">
    <source>
        <dbReference type="Proteomes" id="UP000282460"/>
    </source>
</evidence>
<keyword evidence="1" id="KW-1133">Transmembrane helix</keyword>
<name>A0A3L7J219_9MICO</name>
<keyword evidence="3" id="KW-1185">Reference proteome</keyword>
<reference evidence="2 3" key="1">
    <citation type="submission" date="2018-10" db="EMBL/GenBank/DDBJ databases">
        <authorList>
            <person name="Li J."/>
        </authorList>
    </citation>
    <scope>NUCLEOTIDE SEQUENCE [LARGE SCALE GENOMIC DNA]</scope>
    <source>
        <strain evidence="2 3">ZD1-4</strain>
    </source>
</reference>
<feature type="transmembrane region" description="Helical" evidence="1">
    <location>
        <begin position="130"/>
        <end position="154"/>
    </location>
</feature>
<feature type="transmembrane region" description="Helical" evidence="1">
    <location>
        <begin position="87"/>
        <end position="118"/>
    </location>
</feature>
<evidence type="ECO:0008006" key="4">
    <source>
        <dbReference type="Google" id="ProtNLM"/>
    </source>
</evidence>
<evidence type="ECO:0000313" key="2">
    <source>
        <dbReference type="EMBL" id="RLQ84606.1"/>
    </source>
</evidence>
<keyword evidence="1" id="KW-0812">Transmembrane</keyword>
<sequence>MSTEASVRLTRSDRADLWTVVVLGIIVAVIAIAHAVSRIAAIVPNSDIEVLAPFVDTTTELPIGPNGSMIGVEVDSAVLTVSGLPGIVIVSLIAAVIAQLLMTLAIVACGAILCRNLMLGRAFSRTNTRLVVTTSVVLVVGTALSGLFTIMGVNGAFATLSERSYDNVVASGNLLPYIVAAALAAVALAFKAGERLQRETEGLV</sequence>
<proteinExistence type="predicted"/>
<dbReference type="Proteomes" id="UP000282460">
    <property type="component" value="Unassembled WGS sequence"/>
</dbReference>
<dbReference type="AlphaFoldDB" id="A0A3L7J219"/>
<comment type="caution">
    <text evidence="2">The sequence shown here is derived from an EMBL/GenBank/DDBJ whole genome shotgun (WGS) entry which is preliminary data.</text>
</comment>
<dbReference type="EMBL" id="RCWJ01000002">
    <property type="protein sequence ID" value="RLQ84606.1"/>
    <property type="molecule type" value="Genomic_DNA"/>
</dbReference>
<feature type="transmembrane region" description="Helical" evidence="1">
    <location>
        <begin position="174"/>
        <end position="190"/>
    </location>
</feature>
<dbReference type="RefSeq" id="WP_121659651.1">
    <property type="nucleotide sequence ID" value="NZ_BMEK01000002.1"/>
</dbReference>
<keyword evidence="1" id="KW-0472">Membrane</keyword>
<organism evidence="2 3">
    <name type="scientific">Mycetocola zhadangensis</name>
    <dbReference type="NCBI Taxonomy" id="1164595"/>
    <lineage>
        <taxon>Bacteria</taxon>
        <taxon>Bacillati</taxon>
        <taxon>Actinomycetota</taxon>
        <taxon>Actinomycetes</taxon>
        <taxon>Micrococcales</taxon>
        <taxon>Microbacteriaceae</taxon>
        <taxon>Mycetocola</taxon>
    </lineage>
</organism>